<evidence type="ECO:0000313" key="2">
    <source>
        <dbReference type="EMBL" id="PWB94615.1"/>
    </source>
</evidence>
<keyword evidence="3" id="KW-1185">Reference proteome</keyword>
<evidence type="ECO:0000313" key="3">
    <source>
        <dbReference type="Proteomes" id="UP000245137"/>
    </source>
</evidence>
<gene>
    <name evidence="2" type="ORF">C5689_05980</name>
</gene>
<reference evidence="2 3" key="1">
    <citation type="journal article" date="2018" name="Appl. Microbiol. Biotechnol.">
        <title>Co-cultivation of the strictly anaerobic methanogen Methanosarcina barkeri with aerobic methanotrophs in an oxygen-limited membrane bioreactor.</title>
        <authorList>
            <person name="In 't Zandt M.H."/>
            <person name="van den Bosch T.J.M."/>
            <person name="Rijkers R."/>
            <person name="van Kessel M.A.H.J."/>
            <person name="Jetten M.S.M."/>
            <person name="Welte C.U."/>
        </authorList>
    </citation>
    <scope>NUCLEOTIDE SEQUENCE [LARGE SCALE GENOMIC DNA]</scope>
    <source>
        <strain evidence="2 3">DSM 17706</strain>
    </source>
</reference>
<dbReference type="EMBL" id="PUIV01000006">
    <property type="protein sequence ID" value="PWB94615.1"/>
    <property type="molecule type" value="Genomic_DNA"/>
</dbReference>
<comment type="caution">
    <text evidence="2">The sequence shown here is derived from an EMBL/GenBank/DDBJ whole genome shotgun (WGS) entry which is preliminary data.</text>
</comment>
<name>A0A2U1SSN2_METSR</name>
<feature type="region of interest" description="Disordered" evidence="1">
    <location>
        <begin position="87"/>
        <end position="106"/>
    </location>
</feature>
<sequence length="121" mass="13881">MRGGRGRRLSPSDFRPNSTARRLAGVGTWFRKKMMRRERRRGEGRLFGFSMNDRAGVGAFFRDFLRTLAGERRTFGLFETRAAIGVPLPQPEEKPRPAPNVAARRSGRLIDLERRAKFGQF</sequence>
<evidence type="ECO:0000256" key="1">
    <source>
        <dbReference type="SAM" id="MobiDB-lite"/>
    </source>
</evidence>
<proteinExistence type="predicted"/>
<organism evidence="2 3">
    <name type="scientific">Methylosinus sporium</name>
    <dbReference type="NCBI Taxonomy" id="428"/>
    <lineage>
        <taxon>Bacteria</taxon>
        <taxon>Pseudomonadati</taxon>
        <taxon>Pseudomonadota</taxon>
        <taxon>Alphaproteobacteria</taxon>
        <taxon>Hyphomicrobiales</taxon>
        <taxon>Methylocystaceae</taxon>
        <taxon>Methylosinus</taxon>
    </lineage>
</organism>
<dbReference type="AlphaFoldDB" id="A0A2U1SSN2"/>
<protein>
    <submittedName>
        <fullName evidence="2">Uncharacterized protein</fullName>
    </submittedName>
</protein>
<accession>A0A2U1SSN2</accession>
<dbReference type="Proteomes" id="UP000245137">
    <property type="component" value="Unassembled WGS sequence"/>
</dbReference>